<gene>
    <name evidence="4" type="primary">rmlD</name>
    <name evidence="4" type="ORF">GCM10011410_18500</name>
</gene>
<dbReference type="GO" id="GO:0008831">
    <property type="term" value="F:dTDP-4-dehydrorhamnose reductase activity"/>
    <property type="evidence" value="ECO:0007669"/>
    <property type="project" value="UniProtKB-EC"/>
</dbReference>
<sequence length="301" mass="32077">MLSVRIIVIGASGQVGQQLMRAGLHVGQNIVGWSSSDVDITDAAATAEAIERAHPDVVINCAAYTAVDRAETDYRGASAVNVIGAGNVAGACARSRSHLVHVSTDYIFSGSASTPYEVDEQTGPHTVYGKTKLAGELAVRELLPTAHIVRTSWVFTGVGSDFVATMLRLEKEREHISVVDDQWGSPTYSADLAAGLLELALQQRNSSQTVPTTLHATNAGVTTWCGLAKEVFASIGADPERIVPCTTEDFPRPAPRPTYSALSGTSWVEAGLRPLRHWREAVRDAVHNAVTATEHHTAATQ</sequence>
<evidence type="ECO:0000256" key="1">
    <source>
        <dbReference type="ARBA" id="ARBA00010944"/>
    </source>
</evidence>
<feature type="domain" description="RmlD-like substrate binding" evidence="3">
    <location>
        <begin position="5"/>
        <end position="288"/>
    </location>
</feature>
<accession>A0A916XDU6</accession>
<reference evidence="4" key="2">
    <citation type="submission" date="2020-09" db="EMBL/GenBank/DDBJ databases">
        <authorList>
            <person name="Sun Q."/>
            <person name="Zhou Y."/>
        </authorList>
    </citation>
    <scope>NUCLEOTIDE SEQUENCE</scope>
    <source>
        <strain evidence="4">CGMCC 1.15478</strain>
    </source>
</reference>
<evidence type="ECO:0000313" key="4">
    <source>
        <dbReference type="EMBL" id="GGC66220.1"/>
    </source>
</evidence>
<dbReference type="EC" id="1.1.1.133" evidence="2"/>
<dbReference type="EMBL" id="BMJH01000002">
    <property type="protein sequence ID" value="GGC66220.1"/>
    <property type="molecule type" value="Genomic_DNA"/>
</dbReference>
<name>A0A916XDU6_9ACTN</name>
<dbReference type="Gene3D" id="3.90.25.10">
    <property type="entry name" value="UDP-galactose 4-epimerase, domain 1"/>
    <property type="match status" value="1"/>
</dbReference>
<proteinExistence type="inferred from homology"/>
<dbReference type="PANTHER" id="PTHR10491">
    <property type="entry name" value="DTDP-4-DEHYDRORHAMNOSE REDUCTASE"/>
    <property type="match status" value="1"/>
</dbReference>
<dbReference type="Pfam" id="PF04321">
    <property type="entry name" value="RmlD_sub_bind"/>
    <property type="match status" value="1"/>
</dbReference>
<comment type="similarity">
    <text evidence="1 2">Belongs to the dTDP-4-dehydrorhamnose reductase family.</text>
</comment>
<dbReference type="InterPro" id="IPR029903">
    <property type="entry name" value="RmlD-like-bd"/>
</dbReference>
<organism evidence="4 5">
    <name type="scientific">Hoyosella rhizosphaerae</name>
    <dbReference type="NCBI Taxonomy" id="1755582"/>
    <lineage>
        <taxon>Bacteria</taxon>
        <taxon>Bacillati</taxon>
        <taxon>Actinomycetota</taxon>
        <taxon>Actinomycetes</taxon>
        <taxon>Mycobacteriales</taxon>
        <taxon>Hoyosellaceae</taxon>
        <taxon>Hoyosella</taxon>
    </lineage>
</organism>
<comment type="function">
    <text evidence="2">Catalyzes the reduction of dTDP-6-deoxy-L-lyxo-4-hexulose to yield dTDP-L-rhamnose.</text>
</comment>
<keyword evidence="5" id="KW-1185">Reference proteome</keyword>
<dbReference type="Gene3D" id="3.40.50.720">
    <property type="entry name" value="NAD(P)-binding Rossmann-like Domain"/>
    <property type="match status" value="1"/>
</dbReference>
<evidence type="ECO:0000259" key="3">
    <source>
        <dbReference type="Pfam" id="PF04321"/>
    </source>
</evidence>
<dbReference type="GO" id="GO:0019305">
    <property type="term" value="P:dTDP-rhamnose biosynthetic process"/>
    <property type="evidence" value="ECO:0007669"/>
    <property type="project" value="TreeGrafter"/>
</dbReference>
<dbReference type="CDD" id="cd05254">
    <property type="entry name" value="dTDP_HR_like_SDR_e"/>
    <property type="match status" value="1"/>
</dbReference>
<dbReference type="AlphaFoldDB" id="A0A916XDU6"/>
<protein>
    <recommendedName>
        <fullName evidence="2">dTDP-4-dehydrorhamnose reductase</fullName>
        <ecNumber evidence="2">1.1.1.133</ecNumber>
    </recommendedName>
</protein>
<evidence type="ECO:0000313" key="5">
    <source>
        <dbReference type="Proteomes" id="UP000641514"/>
    </source>
</evidence>
<keyword evidence="2" id="KW-0521">NADP</keyword>
<evidence type="ECO:0000256" key="2">
    <source>
        <dbReference type="RuleBase" id="RU364082"/>
    </source>
</evidence>
<dbReference type="InterPro" id="IPR005913">
    <property type="entry name" value="dTDP_dehydrorham_reduct"/>
</dbReference>
<dbReference type="GO" id="GO:0005829">
    <property type="term" value="C:cytosol"/>
    <property type="evidence" value="ECO:0007669"/>
    <property type="project" value="TreeGrafter"/>
</dbReference>
<dbReference type="Proteomes" id="UP000641514">
    <property type="component" value="Unassembled WGS sequence"/>
</dbReference>
<keyword evidence="2" id="KW-0560">Oxidoreductase</keyword>
<dbReference type="PANTHER" id="PTHR10491:SF4">
    <property type="entry name" value="METHIONINE ADENOSYLTRANSFERASE 2 SUBUNIT BETA"/>
    <property type="match status" value="1"/>
</dbReference>
<dbReference type="SUPFAM" id="SSF51735">
    <property type="entry name" value="NAD(P)-binding Rossmann-fold domains"/>
    <property type="match status" value="1"/>
</dbReference>
<reference evidence="4" key="1">
    <citation type="journal article" date="2014" name="Int. J. Syst. Evol. Microbiol.">
        <title>Complete genome sequence of Corynebacterium casei LMG S-19264T (=DSM 44701T), isolated from a smear-ripened cheese.</title>
        <authorList>
            <consortium name="US DOE Joint Genome Institute (JGI-PGF)"/>
            <person name="Walter F."/>
            <person name="Albersmeier A."/>
            <person name="Kalinowski J."/>
            <person name="Ruckert C."/>
        </authorList>
    </citation>
    <scope>NUCLEOTIDE SEQUENCE</scope>
    <source>
        <strain evidence="4">CGMCC 1.15478</strain>
    </source>
</reference>
<comment type="caution">
    <text evidence="4">The sequence shown here is derived from an EMBL/GenBank/DDBJ whole genome shotgun (WGS) entry which is preliminary data.</text>
</comment>
<comment type="pathway">
    <text evidence="2">Carbohydrate biosynthesis; dTDP-L-rhamnose biosynthesis.</text>
</comment>
<dbReference type="NCBIfam" id="TIGR01214">
    <property type="entry name" value="rmlD"/>
    <property type="match status" value="1"/>
</dbReference>
<dbReference type="InterPro" id="IPR036291">
    <property type="entry name" value="NAD(P)-bd_dom_sf"/>
</dbReference>